<proteinExistence type="predicted"/>
<dbReference type="Proteomes" id="UP000192596">
    <property type="component" value="Unassembled WGS sequence"/>
</dbReference>
<protein>
    <submittedName>
        <fullName evidence="2">Uncharacterized protein</fullName>
    </submittedName>
</protein>
<evidence type="ECO:0000313" key="3">
    <source>
        <dbReference type="Proteomes" id="UP000192596"/>
    </source>
</evidence>
<accession>A0A1V8TNG0</accession>
<keyword evidence="3" id="KW-1185">Reference proteome</keyword>
<dbReference type="InParanoid" id="A0A1V8TNG0"/>
<comment type="caution">
    <text evidence="2">The sequence shown here is derived from an EMBL/GenBank/DDBJ whole genome shotgun (WGS) entry which is preliminary data.</text>
</comment>
<dbReference type="AlphaFoldDB" id="A0A1V8TNG0"/>
<reference evidence="3" key="1">
    <citation type="submission" date="2017-03" db="EMBL/GenBank/DDBJ databases">
        <title>Genomes of endolithic fungi from Antarctica.</title>
        <authorList>
            <person name="Coleine C."/>
            <person name="Masonjones S."/>
            <person name="Stajich J.E."/>
        </authorList>
    </citation>
    <scope>NUCLEOTIDE SEQUENCE [LARGE SCALE GENOMIC DNA]</scope>
    <source>
        <strain evidence="3">CCFEE 5527</strain>
    </source>
</reference>
<name>A0A1V8TNG0_9PEZI</name>
<evidence type="ECO:0000256" key="1">
    <source>
        <dbReference type="SAM" id="MobiDB-lite"/>
    </source>
</evidence>
<dbReference type="EMBL" id="NAJO01000004">
    <property type="protein sequence ID" value="OQO12788.1"/>
    <property type="molecule type" value="Genomic_DNA"/>
</dbReference>
<feature type="region of interest" description="Disordered" evidence="1">
    <location>
        <begin position="1"/>
        <end position="66"/>
    </location>
</feature>
<feature type="compositionally biased region" description="Polar residues" evidence="1">
    <location>
        <begin position="1"/>
        <end position="33"/>
    </location>
</feature>
<sequence>MLANMSTPRKPSPQSYGVHSQGQIRPSEQSGKSPSKKTKPVVHNTGKQVRIESISAKKLKDEGKWA</sequence>
<gene>
    <name evidence="2" type="ORF">B0A48_02252</name>
</gene>
<evidence type="ECO:0000313" key="2">
    <source>
        <dbReference type="EMBL" id="OQO12788.1"/>
    </source>
</evidence>
<organism evidence="2 3">
    <name type="scientific">Cryoendolithus antarcticus</name>
    <dbReference type="NCBI Taxonomy" id="1507870"/>
    <lineage>
        <taxon>Eukaryota</taxon>
        <taxon>Fungi</taxon>
        <taxon>Dikarya</taxon>
        <taxon>Ascomycota</taxon>
        <taxon>Pezizomycotina</taxon>
        <taxon>Dothideomycetes</taxon>
        <taxon>Dothideomycetidae</taxon>
        <taxon>Cladosporiales</taxon>
        <taxon>Cladosporiaceae</taxon>
        <taxon>Cryoendolithus</taxon>
    </lineage>
</organism>